<keyword evidence="1" id="KW-1133">Transmembrane helix</keyword>
<accession>A0A1F5YJF9</accession>
<feature type="transmembrane region" description="Helical" evidence="1">
    <location>
        <begin position="20"/>
        <end position="40"/>
    </location>
</feature>
<dbReference type="Proteomes" id="UP000177396">
    <property type="component" value="Unassembled WGS sequence"/>
</dbReference>
<keyword evidence="1" id="KW-0812">Transmembrane</keyword>
<protein>
    <submittedName>
        <fullName evidence="2">Uncharacterized protein</fullName>
    </submittedName>
</protein>
<keyword evidence="1" id="KW-0472">Membrane</keyword>
<evidence type="ECO:0000313" key="3">
    <source>
        <dbReference type="Proteomes" id="UP000177396"/>
    </source>
</evidence>
<proteinExistence type="predicted"/>
<gene>
    <name evidence="2" type="ORF">A2153_02935</name>
</gene>
<dbReference type="EMBL" id="MFJB01000025">
    <property type="protein sequence ID" value="OGG00300.1"/>
    <property type="molecule type" value="Genomic_DNA"/>
</dbReference>
<organism evidence="2 3">
    <name type="scientific">Candidatus Gottesmanbacteria bacterium RBG_16_38_7b</name>
    <dbReference type="NCBI Taxonomy" id="1798372"/>
    <lineage>
        <taxon>Bacteria</taxon>
        <taxon>Candidatus Gottesmaniibacteriota</taxon>
    </lineage>
</organism>
<evidence type="ECO:0000256" key="1">
    <source>
        <dbReference type="SAM" id="Phobius"/>
    </source>
</evidence>
<name>A0A1F5YJF9_9BACT</name>
<reference evidence="2 3" key="1">
    <citation type="journal article" date="2016" name="Nat. Commun.">
        <title>Thousands of microbial genomes shed light on interconnected biogeochemical processes in an aquifer system.</title>
        <authorList>
            <person name="Anantharaman K."/>
            <person name="Brown C.T."/>
            <person name="Hug L.A."/>
            <person name="Sharon I."/>
            <person name="Castelle C.J."/>
            <person name="Probst A.J."/>
            <person name="Thomas B.C."/>
            <person name="Singh A."/>
            <person name="Wilkins M.J."/>
            <person name="Karaoz U."/>
            <person name="Brodie E.L."/>
            <person name="Williams K.H."/>
            <person name="Hubbard S.S."/>
            <person name="Banfield J.F."/>
        </authorList>
    </citation>
    <scope>NUCLEOTIDE SEQUENCE [LARGE SCALE GENOMIC DNA]</scope>
</reference>
<comment type="caution">
    <text evidence="2">The sequence shown here is derived from an EMBL/GenBank/DDBJ whole genome shotgun (WGS) entry which is preliminary data.</text>
</comment>
<sequence length="265" mass="29263">MLKTGLPKPLVNYFKSRFPIILGIFLILLVFTGGAYYLGLKKNNSNNNYSQTINSHPQAETTIAVQIEPSVNTQNQLIPSLNPTAIYITGSSSKMVSSPPEWQQFTATDPDFGIKTTLSLPPGFSFLFTGSEFTIQNASDASELWDYSSSVYRNNDGVLKNHYDGSSRRAWYEKRLAEKQSTDEIVGITEKSVNSSTYLEITVQTPAYDDHGVTSGTKIGKHFIFVQNNILHMITPVSNKAYTPSAQIPDNIGSIFASLTSVQIN</sequence>
<evidence type="ECO:0000313" key="2">
    <source>
        <dbReference type="EMBL" id="OGG00300.1"/>
    </source>
</evidence>
<dbReference type="AlphaFoldDB" id="A0A1F5YJF9"/>